<keyword evidence="4 6" id="KW-0862">Zinc</keyword>
<dbReference type="GO" id="GO:0008270">
    <property type="term" value="F:zinc ion binding"/>
    <property type="evidence" value="ECO:0007669"/>
    <property type="project" value="UniProtKB-UniRule"/>
</dbReference>
<evidence type="ECO:0000313" key="8">
    <source>
        <dbReference type="Proteomes" id="UP000019184"/>
    </source>
</evidence>
<keyword evidence="8" id="KW-1185">Reference proteome</keyword>
<dbReference type="Proteomes" id="UP000019184">
    <property type="component" value="Unassembled WGS sequence"/>
</dbReference>
<organism evidence="7 8">
    <name type="scientific">Candidatus Contendobacter odensis Run_B_J11</name>
    <dbReference type="NCBI Taxonomy" id="1400861"/>
    <lineage>
        <taxon>Bacteria</taxon>
        <taxon>Pseudomonadati</taxon>
        <taxon>Pseudomonadota</taxon>
        <taxon>Gammaproteobacteria</taxon>
        <taxon>Candidatus Competibacteraceae</taxon>
        <taxon>Candidatus Contendibacter</taxon>
    </lineage>
</organism>
<feature type="binding site" evidence="6">
    <location>
        <position position="778"/>
    </location>
    <ligand>
        <name>Zn(2+)</name>
        <dbReference type="ChEBI" id="CHEBI:29105"/>
    </ligand>
</feature>
<dbReference type="InterPro" id="IPR018752">
    <property type="entry name" value="DabA"/>
</dbReference>
<feature type="binding site" evidence="6">
    <location>
        <position position="589"/>
    </location>
    <ligand>
        <name>Zn(2+)</name>
        <dbReference type="ChEBI" id="CHEBI:29105"/>
    </ligand>
</feature>
<comment type="function">
    <text evidence="6">Part of an energy-coupled inorganic carbon pump.</text>
</comment>
<keyword evidence="2 6" id="KW-1003">Cell membrane</keyword>
<proteinExistence type="inferred from homology"/>
<protein>
    <recommendedName>
        <fullName evidence="6">Probable inorganic carbon transporter subunit DabA</fullName>
    </recommendedName>
</protein>
<evidence type="ECO:0000256" key="1">
    <source>
        <dbReference type="ARBA" id="ARBA00022448"/>
    </source>
</evidence>
<dbReference type="PANTHER" id="PTHR38344:SF1">
    <property type="entry name" value="INORGANIC CARBON TRANSPORTER SUBUNIT DABA-RELATED"/>
    <property type="match status" value="1"/>
</dbReference>
<keyword evidence="3 6" id="KW-0479">Metal-binding</keyword>
<accession>A0A7U7J600</accession>
<evidence type="ECO:0000256" key="2">
    <source>
        <dbReference type="ARBA" id="ARBA00022475"/>
    </source>
</evidence>
<dbReference type="OrthoDB" id="9805101at2"/>
<comment type="subcellular location">
    <subcellularLocation>
        <location evidence="6">Cell membrane</location>
        <topology evidence="6">Peripheral membrane protein</topology>
    </subcellularLocation>
</comment>
<comment type="similarity">
    <text evidence="6">Belongs to the inorganic carbon transporter (TC 9.A.2) DabA family.</text>
</comment>
<feature type="binding site" evidence="6">
    <location>
        <position position="793"/>
    </location>
    <ligand>
        <name>Zn(2+)</name>
        <dbReference type="ChEBI" id="CHEBI:29105"/>
    </ligand>
</feature>
<comment type="caution">
    <text evidence="7">The sequence shown here is derived from an EMBL/GenBank/DDBJ whole genome shotgun (WGS) entry which is preliminary data.</text>
</comment>
<keyword evidence="1 6" id="KW-0813">Transport</keyword>
<evidence type="ECO:0000256" key="4">
    <source>
        <dbReference type="ARBA" id="ARBA00022833"/>
    </source>
</evidence>
<name>A0A7U7J600_9GAMM</name>
<evidence type="ECO:0000256" key="6">
    <source>
        <dbReference type="HAMAP-Rule" id="MF_01871"/>
    </source>
</evidence>
<dbReference type="EMBL" id="CBTK010000302">
    <property type="protein sequence ID" value="CDH47454.1"/>
    <property type="molecule type" value="Genomic_DNA"/>
</dbReference>
<feature type="binding site" evidence="6">
    <location>
        <position position="587"/>
    </location>
    <ligand>
        <name>Zn(2+)</name>
        <dbReference type="ChEBI" id="CHEBI:29105"/>
    </ligand>
</feature>
<dbReference type="Pfam" id="PF10070">
    <property type="entry name" value="DabA"/>
    <property type="match status" value="1"/>
</dbReference>
<dbReference type="PANTHER" id="PTHR38344">
    <property type="entry name" value="UPF0753 PROTEIN AQ_863"/>
    <property type="match status" value="1"/>
</dbReference>
<evidence type="ECO:0000256" key="5">
    <source>
        <dbReference type="ARBA" id="ARBA00023136"/>
    </source>
</evidence>
<evidence type="ECO:0000256" key="3">
    <source>
        <dbReference type="ARBA" id="ARBA00022723"/>
    </source>
</evidence>
<sequence length="1111" mass="123767">MNTPHSTRSGSHSSHPPLEPRQIVERAIAHLDHVLPGQAPILNFVHHNTLHGYQHLPFEQALAAAEQLTGIHAYWPDEKFHTLYRAGRITDRDLAAVFAQRPEIRADAVLVRLGEREIRRGEVLRIALIHGAEALTLNQLVWHMEELDATRQFQQDVPETARRRLRDAARCQGITEVGAALDDLWRTCLEGFQLPAFNLHPEDLVDLQLSLAKSLLARFRTEGAAEDQGPIVHQRMQADALTLLERLFADVGDALTLRGLLRILTGQDVLDQVRPYLIRLCAAHLDEGLAAWHLPGRVEGLYAAWQRFAGSDQAWSFAGLSGWREALARLPADPVDAMIAELQRLEIPESRWEGYLTRLALELPGWSGMMNWRQHHPRYPANQESPVALADYLAVRLCLDSLWIEDLCRKNWGVAGTLPALRDYFSAHPAEALIRYALYEGHLPEYLASRVRALIERGMIPSPLTPLPQGERGVKAAWDTLADMIWTWQHSPVAEQSETHTVHGSAWRLFRLAQHLGLSSGELRTLSLADLEHLLEPLDELPSAVRGALWQCAYEHHYRDALINALANNHRRWLGRTQRPQAQMVFCIDDREESFRRHIEELNPQIETLGAAGFFGVVMNWRGLDDREVTPLCPVVVTPAHEVREVARAGTESQYALHNRRRDRRGRLRAIYHEVRRNLLSSSLLINALAPGALLTLMGKLFFPTRQADLVAAVDAAFVPTVPTQVAITAATNDSAPATPEQPRLGFTDAEQADRVAALLRNIGMTAQFAPLVVLMGHGSISQNNPHLAAYDCGACSGRHGGPNARAFAAMANRPEVRVLLVERSIHIPDDAWFLGAEHNTCNEQISVFDRADLPATLAPALAELQRILDQAGALSAHERCRRFAAAPRHPTPAQALRHVVERSKDFSQARPELGHATNAAALVGRRSMSQGVFLDRRAFLVSYDPTQDPSGAVLENILLAVGPVGAGINLEYYFSTVNNERLGCGTKLPHNVTGLFAVMEGASSDLRTGLPRQMIEIHEPLRLQIVVEARTEILAAIYQRQPTLRELIGNEWITLIAKEPDSGEFSVFDPARGFVPWTESIRPLPECARSGDWYRGHTEPLPPALIGEHS</sequence>
<evidence type="ECO:0000313" key="7">
    <source>
        <dbReference type="EMBL" id="CDH47454.1"/>
    </source>
</evidence>
<gene>
    <name evidence="6" type="primary">dabA</name>
    <name evidence="7" type="ORF">BN874_830007</name>
</gene>
<comment type="cofactor">
    <cofactor evidence="6">
        <name>Zn(2+)</name>
        <dbReference type="ChEBI" id="CHEBI:29105"/>
    </cofactor>
</comment>
<dbReference type="HAMAP" id="MF_01871">
    <property type="entry name" value="DabA"/>
    <property type="match status" value="1"/>
</dbReference>
<dbReference type="AlphaFoldDB" id="A0A7U7J600"/>
<keyword evidence="5 6" id="KW-0472">Membrane</keyword>
<dbReference type="RefSeq" id="WP_034436479.1">
    <property type="nucleotide sequence ID" value="NZ_CBTK010000302.1"/>
</dbReference>
<dbReference type="GO" id="GO:0005886">
    <property type="term" value="C:plasma membrane"/>
    <property type="evidence" value="ECO:0007669"/>
    <property type="project" value="UniProtKB-SubCell"/>
</dbReference>
<comment type="subunit">
    <text evidence="6">Forms a complex with DabB.</text>
</comment>
<reference evidence="7 8" key="1">
    <citation type="journal article" date="2014" name="ISME J.">
        <title>Candidatus Competibacter-lineage genomes retrieved from metagenomes reveal functional metabolic diversity.</title>
        <authorList>
            <person name="McIlroy S.J."/>
            <person name="Albertsen M."/>
            <person name="Andresen E.K."/>
            <person name="Saunders A.M."/>
            <person name="Kristiansen R."/>
            <person name="Stokholm-Bjerregaard M."/>
            <person name="Nielsen K.L."/>
            <person name="Nielsen P.H."/>
        </authorList>
    </citation>
    <scope>NUCLEOTIDE SEQUENCE [LARGE SCALE GENOMIC DNA]</scope>
    <source>
        <strain evidence="7 8">Run_B_J11</strain>
    </source>
</reference>